<dbReference type="AlphaFoldDB" id="A0AAD7IKD4"/>
<organism evidence="1 2">
    <name type="scientific">Mycena maculata</name>
    <dbReference type="NCBI Taxonomy" id="230809"/>
    <lineage>
        <taxon>Eukaryota</taxon>
        <taxon>Fungi</taxon>
        <taxon>Dikarya</taxon>
        <taxon>Basidiomycota</taxon>
        <taxon>Agaricomycotina</taxon>
        <taxon>Agaricomycetes</taxon>
        <taxon>Agaricomycetidae</taxon>
        <taxon>Agaricales</taxon>
        <taxon>Marasmiineae</taxon>
        <taxon>Mycenaceae</taxon>
        <taxon>Mycena</taxon>
    </lineage>
</organism>
<name>A0AAD7IKD4_9AGAR</name>
<reference evidence="1" key="1">
    <citation type="submission" date="2023-03" db="EMBL/GenBank/DDBJ databases">
        <title>Massive genome expansion in bonnet fungi (Mycena s.s.) driven by repeated elements and novel gene families across ecological guilds.</title>
        <authorList>
            <consortium name="Lawrence Berkeley National Laboratory"/>
            <person name="Harder C.B."/>
            <person name="Miyauchi S."/>
            <person name="Viragh M."/>
            <person name="Kuo A."/>
            <person name="Thoen E."/>
            <person name="Andreopoulos B."/>
            <person name="Lu D."/>
            <person name="Skrede I."/>
            <person name="Drula E."/>
            <person name="Henrissat B."/>
            <person name="Morin E."/>
            <person name="Kohler A."/>
            <person name="Barry K."/>
            <person name="LaButti K."/>
            <person name="Morin E."/>
            <person name="Salamov A."/>
            <person name="Lipzen A."/>
            <person name="Mereny Z."/>
            <person name="Hegedus B."/>
            <person name="Baldrian P."/>
            <person name="Stursova M."/>
            <person name="Weitz H."/>
            <person name="Taylor A."/>
            <person name="Grigoriev I.V."/>
            <person name="Nagy L.G."/>
            <person name="Martin F."/>
            <person name="Kauserud H."/>
        </authorList>
    </citation>
    <scope>NUCLEOTIDE SEQUENCE</scope>
    <source>
        <strain evidence="1">CBHHK188m</strain>
    </source>
</reference>
<proteinExistence type="predicted"/>
<gene>
    <name evidence="1" type="ORF">DFH07DRAFT_833809</name>
</gene>
<accession>A0AAD7IKD4</accession>
<protein>
    <recommendedName>
        <fullName evidence="3">F-box domain-containing protein</fullName>
    </recommendedName>
</protein>
<evidence type="ECO:0000313" key="2">
    <source>
        <dbReference type="Proteomes" id="UP001215280"/>
    </source>
</evidence>
<evidence type="ECO:0000313" key="1">
    <source>
        <dbReference type="EMBL" id="KAJ7745197.1"/>
    </source>
</evidence>
<evidence type="ECO:0008006" key="3">
    <source>
        <dbReference type="Google" id="ProtNLM"/>
    </source>
</evidence>
<comment type="caution">
    <text evidence="1">The sequence shown here is derived from an EMBL/GenBank/DDBJ whole genome shotgun (WGS) entry which is preliminary data.</text>
</comment>
<sequence>MTSSLAADAVRTRIEEISSAIARQKEILRSLEIQKSAAHGELKFNAIRDPMSRLPLEISSEIFAQCLPARPKIHPLQAPTIFLGVCRLWRDIALYAPGRYKRRGYPDTRFRQVLGNLARSNARSAALARPAQNLASTGVR</sequence>
<dbReference type="Proteomes" id="UP001215280">
    <property type="component" value="Unassembled WGS sequence"/>
</dbReference>
<keyword evidence="2" id="KW-1185">Reference proteome</keyword>
<dbReference type="EMBL" id="JARJLG010000104">
    <property type="protein sequence ID" value="KAJ7745197.1"/>
    <property type="molecule type" value="Genomic_DNA"/>
</dbReference>